<dbReference type="RefSeq" id="WP_141162197.1">
    <property type="nucleotide sequence ID" value="NZ_VHQG01000001.1"/>
</dbReference>
<dbReference type="PANTHER" id="PTHR43027">
    <property type="entry name" value="DOXORUBICIN RESISTANCE ABC TRANSPORTER PERMEASE PROTEIN DRRC-RELATED"/>
    <property type="match status" value="1"/>
</dbReference>
<dbReference type="InterPro" id="IPR052902">
    <property type="entry name" value="ABC-2_transporter"/>
</dbReference>
<dbReference type="InterPro" id="IPR013525">
    <property type="entry name" value="ABC2_TM"/>
</dbReference>
<feature type="transmembrane region" description="Helical" evidence="7">
    <location>
        <begin position="58"/>
        <end position="82"/>
    </location>
</feature>
<dbReference type="PROSITE" id="PS51012">
    <property type="entry name" value="ABC_TM2"/>
    <property type="match status" value="1"/>
</dbReference>
<dbReference type="PANTHER" id="PTHR43027:SF2">
    <property type="entry name" value="TRANSPORT PERMEASE PROTEIN"/>
    <property type="match status" value="1"/>
</dbReference>
<evidence type="ECO:0000313" key="9">
    <source>
        <dbReference type="EMBL" id="TPW77669.1"/>
    </source>
</evidence>
<evidence type="ECO:0000256" key="3">
    <source>
        <dbReference type="ARBA" id="ARBA00022989"/>
    </source>
</evidence>
<keyword evidence="3 7" id="KW-1133">Transmembrane helix</keyword>
<dbReference type="Proteomes" id="UP000316252">
    <property type="component" value="Unassembled WGS sequence"/>
</dbReference>
<evidence type="ECO:0000259" key="8">
    <source>
        <dbReference type="PROSITE" id="PS51012"/>
    </source>
</evidence>
<keyword evidence="5" id="KW-0046">Antibiotic resistance</keyword>
<feature type="transmembrane region" description="Helical" evidence="7">
    <location>
        <begin position="209"/>
        <end position="228"/>
    </location>
</feature>
<evidence type="ECO:0000256" key="7">
    <source>
        <dbReference type="SAM" id="Phobius"/>
    </source>
</evidence>
<gene>
    <name evidence="9" type="ORF">FJ657_03150</name>
</gene>
<reference evidence="9 10" key="1">
    <citation type="submission" date="2019-06" db="EMBL/GenBank/DDBJ databases">
        <authorList>
            <person name="Li F."/>
        </authorList>
    </citation>
    <scope>NUCLEOTIDE SEQUENCE [LARGE SCALE GENOMIC DNA]</scope>
    <source>
        <strain evidence="9 10">10F1D-1</strain>
    </source>
</reference>
<protein>
    <submittedName>
        <fullName evidence="9">ABC transporter permease</fullName>
    </submittedName>
</protein>
<name>A0A506YB12_9MICO</name>
<evidence type="ECO:0000256" key="5">
    <source>
        <dbReference type="ARBA" id="ARBA00023251"/>
    </source>
</evidence>
<feature type="transmembrane region" description="Helical" evidence="7">
    <location>
        <begin position="94"/>
        <end position="114"/>
    </location>
</feature>
<dbReference type="EMBL" id="VHQG01000001">
    <property type="protein sequence ID" value="TPW77669.1"/>
    <property type="molecule type" value="Genomic_DNA"/>
</dbReference>
<feature type="transmembrane region" description="Helical" evidence="7">
    <location>
        <begin position="135"/>
        <end position="164"/>
    </location>
</feature>
<sequence length="300" mass="32479">MSAATTTENRAPRIPNHPDSPGASGRPGALDRSPARTLRLGLERARYEIAAYFRRRDALVFTFLFPIVMMSIFSAAFANLSFGPAGSEMNVARYYLPAMLAAGILLSGVQNLGVDIAGERGDGTLKRLAGTPLPVASYFIGKLGQALVTATAQAALLILVARVVFGVALPTEPQRWLTFAWVFLLGVLTSAVLGIAISRLPRSGRSATAVIVPVTIVLQFISGVYLQFSQLPEWLQNTASVFPLKWLAQGMRSVFLPDSFKSLEQASSWQLPEVAIVCGVWLVAGLVLCRLTFRWIREDG</sequence>
<feature type="domain" description="ABC transmembrane type-2" evidence="8">
    <location>
        <begin position="57"/>
        <end position="292"/>
    </location>
</feature>
<dbReference type="GO" id="GO:0043190">
    <property type="term" value="C:ATP-binding cassette (ABC) transporter complex"/>
    <property type="evidence" value="ECO:0007669"/>
    <property type="project" value="InterPro"/>
</dbReference>
<organism evidence="9 10">
    <name type="scientific">Schumannella soli</name>
    <dbReference type="NCBI Taxonomy" id="2590779"/>
    <lineage>
        <taxon>Bacteria</taxon>
        <taxon>Bacillati</taxon>
        <taxon>Actinomycetota</taxon>
        <taxon>Actinomycetes</taxon>
        <taxon>Micrococcales</taxon>
        <taxon>Microbacteriaceae</taxon>
        <taxon>Schumannella</taxon>
    </lineage>
</organism>
<keyword evidence="10" id="KW-1185">Reference proteome</keyword>
<dbReference type="Pfam" id="PF12698">
    <property type="entry name" value="ABC2_membrane_3"/>
    <property type="match status" value="1"/>
</dbReference>
<comment type="caution">
    <text evidence="9">The sequence shown here is derived from an EMBL/GenBank/DDBJ whole genome shotgun (WGS) entry which is preliminary data.</text>
</comment>
<comment type="subcellular location">
    <subcellularLocation>
        <location evidence="1">Membrane</location>
        <topology evidence="1">Multi-pass membrane protein</topology>
    </subcellularLocation>
</comment>
<evidence type="ECO:0000256" key="4">
    <source>
        <dbReference type="ARBA" id="ARBA00023136"/>
    </source>
</evidence>
<evidence type="ECO:0000256" key="2">
    <source>
        <dbReference type="ARBA" id="ARBA00022692"/>
    </source>
</evidence>
<feature type="region of interest" description="Disordered" evidence="6">
    <location>
        <begin position="1"/>
        <end position="32"/>
    </location>
</feature>
<dbReference type="AlphaFoldDB" id="A0A506YB12"/>
<dbReference type="InterPro" id="IPR000412">
    <property type="entry name" value="ABC_2_transport"/>
</dbReference>
<dbReference type="GO" id="GO:0140359">
    <property type="term" value="F:ABC-type transporter activity"/>
    <property type="evidence" value="ECO:0007669"/>
    <property type="project" value="InterPro"/>
</dbReference>
<keyword evidence="4 7" id="KW-0472">Membrane</keyword>
<dbReference type="GO" id="GO:0046677">
    <property type="term" value="P:response to antibiotic"/>
    <property type="evidence" value="ECO:0007669"/>
    <property type="project" value="UniProtKB-KW"/>
</dbReference>
<feature type="transmembrane region" description="Helical" evidence="7">
    <location>
        <begin position="176"/>
        <end position="197"/>
    </location>
</feature>
<proteinExistence type="predicted"/>
<evidence type="ECO:0000313" key="10">
    <source>
        <dbReference type="Proteomes" id="UP000316252"/>
    </source>
</evidence>
<dbReference type="OrthoDB" id="9786643at2"/>
<evidence type="ECO:0000256" key="6">
    <source>
        <dbReference type="SAM" id="MobiDB-lite"/>
    </source>
</evidence>
<dbReference type="InterPro" id="IPR047817">
    <property type="entry name" value="ABC2_TM_bact-type"/>
</dbReference>
<keyword evidence="2 7" id="KW-0812">Transmembrane</keyword>
<feature type="transmembrane region" description="Helical" evidence="7">
    <location>
        <begin position="274"/>
        <end position="293"/>
    </location>
</feature>
<evidence type="ECO:0000256" key="1">
    <source>
        <dbReference type="ARBA" id="ARBA00004141"/>
    </source>
</evidence>
<dbReference type="PIRSF" id="PIRSF006648">
    <property type="entry name" value="DrrB"/>
    <property type="match status" value="1"/>
</dbReference>
<accession>A0A506YB12</accession>